<keyword evidence="2" id="KW-1185">Reference proteome</keyword>
<accession>A0A9D4QXK2</accession>
<protein>
    <submittedName>
        <fullName evidence="1">Uncharacterized protein</fullName>
    </submittedName>
</protein>
<gene>
    <name evidence="1" type="ORF">DPMN_088768</name>
</gene>
<reference evidence="1" key="2">
    <citation type="submission" date="2020-11" db="EMBL/GenBank/DDBJ databases">
        <authorList>
            <person name="McCartney M.A."/>
            <person name="Auch B."/>
            <person name="Kono T."/>
            <person name="Mallez S."/>
            <person name="Becker A."/>
            <person name="Gohl D.M."/>
            <person name="Silverstein K.A.T."/>
            <person name="Koren S."/>
            <person name="Bechman K.B."/>
            <person name="Herman A."/>
            <person name="Abrahante J.E."/>
            <person name="Garbe J."/>
        </authorList>
    </citation>
    <scope>NUCLEOTIDE SEQUENCE</scope>
    <source>
        <strain evidence="1">Duluth1</strain>
        <tissue evidence="1">Whole animal</tissue>
    </source>
</reference>
<name>A0A9D4QXK2_DREPO</name>
<dbReference type="AlphaFoldDB" id="A0A9D4QXK2"/>
<sequence>MGSWKSRLNSGELLLFSSHEPEVAEHIQGVVLVISKSEKRALIERSKQAS</sequence>
<reference evidence="1" key="1">
    <citation type="journal article" date="2019" name="bioRxiv">
        <title>The Genome of the Zebra Mussel, Dreissena polymorpha: A Resource for Invasive Species Research.</title>
        <authorList>
            <person name="McCartney M.A."/>
            <person name="Auch B."/>
            <person name="Kono T."/>
            <person name="Mallez S."/>
            <person name="Zhang Y."/>
            <person name="Obille A."/>
            <person name="Becker A."/>
            <person name="Abrahante J.E."/>
            <person name="Garbe J."/>
            <person name="Badalamenti J.P."/>
            <person name="Herman A."/>
            <person name="Mangelson H."/>
            <person name="Liachko I."/>
            <person name="Sullivan S."/>
            <person name="Sone E.D."/>
            <person name="Koren S."/>
            <person name="Silverstein K.A.T."/>
            <person name="Beckman K.B."/>
            <person name="Gohl D.M."/>
        </authorList>
    </citation>
    <scope>NUCLEOTIDE SEQUENCE</scope>
    <source>
        <strain evidence="1">Duluth1</strain>
        <tissue evidence="1">Whole animal</tissue>
    </source>
</reference>
<evidence type="ECO:0000313" key="1">
    <source>
        <dbReference type="EMBL" id="KAH3846467.1"/>
    </source>
</evidence>
<dbReference type="EMBL" id="JAIWYP010000003">
    <property type="protein sequence ID" value="KAH3846467.1"/>
    <property type="molecule type" value="Genomic_DNA"/>
</dbReference>
<proteinExistence type="predicted"/>
<organism evidence="1 2">
    <name type="scientific">Dreissena polymorpha</name>
    <name type="common">Zebra mussel</name>
    <name type="synonym">Mytilus polymorpha</name>
    <dbReference type="NCBI Taxonomy" id="45954"/>
    <lineage>
        <taxon>Eukaryota</taxon>
        <taxon>Metazoa</taxon>
        <taxon>Spiralia</taxon>
        <taxon>Lophotrochozoa</taxon>
        <taxon>Mollusca</taxon>
        <taxon>Bivalvia</taxon>
        <taxon>Autobranchia</taxon>
        <taxon>Heteroconchia</taxon>
        <taxon>Euheterodonta</taxon>
        <taxon>Imparidentia</taxon>
        <taxon>Neoheterodontei</taxon>
        <taxon>Myida</taxon>
        <taxon>Dreissenoidea</taxon>
        <taxon>Dreissenidae</taxon>
        <taxon>Dreissena</taxon>
    </lineage>
</organism>
<evidence type="ECO:0000313" key="2">
    <source>
        <dbReference type="Proteomes" id="UP000828390"/>
    </source>
</evidence>
<dbReference type="Proteomes" id="UP000828390">
    <property type="component" value="Unassembled WGS sequence"/>
</dbReference>
<comment type="caution">
    <text evidence="1">The sequence shown here is derived from an EMBL/GenBank/DDBJ whole genome shotgun (WGS) entry which is preliminary data.</text>
</comment>